<evidence type="ECO:0000313" key="3">
    <source>
        <dbReference type="Proteomes" id="UP000008363"/>
    </source>
</evidence>
<feature type="signal peptide" evidence="1">
    <location>
        <begin position="1"/>
        <end position="31"/>
    </location>
</feature>
<feature type="chain" id="PRO_5003895857" description="Secreted protein" evidence="1">
    <location>
        <begin position="32"/>
        <end position="197"/>
    </location>
</feature>
<evidence type="ECO:0008006" key="4">
    <source>
        <dbReference type="Google" id="ProtNLM"/>
    </source>
</evidence>
<dbReference type="RefSeq" id="WP_006335361.1">
    <property type="nucleotide sequence ID" value="NZ_BAHC01000141.1"/>
</dbReference>
<reference evidence="2 3" key="1">
    <citation type="submission" date="2012-08" db="EMBL/GenBank/DDBJ databases">
        <title>Whole genome shotgun sequence of Gordonia rhizosphera NBRC 16068.</title>
        <authorList>
            <person name="Takarada H."/>
            <person name="Isaki S."/>
            <person name="Hosoyama A."/>
            <person name="Tsuchikane K."/>
            <person name="Katsumata H."/>
            <person name="Baba S."/>
            <person name="Ohji S."/>
            <person name="Yamazaki S."/>
            <person name="Fujita N."/>
        </authorList>
    </citation>
    <scope>NUCLEOTIDE SEQUENCE [LARGE SCALE GENOMIC DNA]</scope>
    <source>
        <strain evidence="2 3">NBRC 16068</strain>
    </source>
</reference>
<comment type="caution">
    <text evidence="2">The sequence shown here is derived from an EMBL/GenBank/DDBJ whole genome shotgun (WGS) entry which is preliminary data.</text>
</comment>
<dbReference type="eggNOG" id="ENOG5032DT3">
    <property type="taxonomic scope" value="Bacteria"/>
</dbReference>
<protein>
    <recommendedName>
        <fullName evidence="4">Secreted protein</fullName>
    </recommendedName>
</protein>
<organism evidence="2 3">
    <name type="scientific">Gordonia rhizosphera NBRC 16068</name>
    <dbReference type="NCBI Taxonomy" id="1108045"/>
    <lineage>
        <taxon>Bacteria</taxon>
        <taxon>Bacillati</taxon>
        <taxon>Actinomycetota</taxon>
        <taxon>Actinomycetes</taxon>
        <taxon>Mycobacteriales</taxon>
        <taxon>Gordoniaceae</taxon>
        <taxon>Gordonia</taxon>
    </lineage>
</organism>
<dbReference type="Proteomes" id="UP000008363">
    <property type="component" value="Unassembled WGS sequence"/>
</dbReference>
<evidence type="ECO:0000313" key="2">
    <source>
        <dbReference type="EMBL" id="GAB91646.1"/>
    </source>
</evidence>
<dbReference type="OrthoDB" id="4371650at2"/>
<keyword evidence="1" id="KW-0732">Signal</keyword>
<proteinExistence type="predicted"/>
<dbReference type="AlphaFoldDB" id="K6WD36"/>
<gene>
    <name evidence="2" type="ORF">GORHZ_141_00210</name>
</gene>
<keyword evidence="3" id="KW-1185">Reference proteome</keyword>
<evidence type="ECO:0000256" key="1">
    <source>
        <dbReference type="SAM" id="SignalP"/>
    </source>
</evidence>
<dbReference type="EMBL" id="BAHC01000141">
    <property type="protein sequence ID" value="GAB91646.1"/>
    <property type="molecule type" value="Genomic_DNA"/>
</dbReference>
<sequence length="197" mass="20836">MKRYLTRTTGATIAAAGIIVGSMAGAGQAAAANAGLKLDGVNNANCTATIKLTNYTNNKNFVPDWWFDQENDPAMVTATSIPPNLKAPWREITGVPWPIARFVGDPALRSGVADGVSTSGYKNDAQPDGFVTEKTIELKTASDAPKPSQDGTYTIHFRVRLGPENDDYVAPKSLVVTGCKSGTGSLDFGSLDMLLPK</sequence>
<name>K6WD36_9ACTN</name>
<accession>K6WD36</accession>